<evidence type="ECO:0000313" key="3">
    <source>
        <dbReference type="WBParaSite" id="TREG1_92610.2"/>
    </source>
</evidence>
<evidence type="ECO:0000313" key="2">
    <source>
        <dbReference type="WBParaSite" id="TREG1_92610.1"/>
    </source>
</evidence>
<keyword evidence="1" id="KW-1185">Reference proteome</keyword>
<dbReference type="WBParaSite" id="TREG1_92610.1">
    <property type="protein sequence ID" value="TREG1_92610.1"/>
    <property type="gene ID" value="TREG1_92610"/>
</dbReference>
<protein>
    <submittedName>
        <fullName evidence="2 3">Uncharacterized protein</fullName>
    </submittedName>
</protein>
<proteinExistence type="predicted"/>
<evidence type="ECO:0000313" key="1">
    <source>
        <dbReference type="Proteomes" id="UP000050795"/>
    </source>
</evidence>
<reference evidence="2 3" key="2">
    <citation type="submission" date="2023-11" db="UniProtKB">
        <authorList>
            <consortium name="WormBaseParasite"/>
        </authorList>
    </citation>
    <scope>IDENTIFICATION</scope>
</reference>
<dbReference type="Proteomes" id="UP000050795">
    <property type="component" value="Unassembled WGS sequence"/>
</dbReference>
<sequence>MQLYSIYNEMVFQMTKLNFIIFISLCIVNFEAIESDEITYNIEVDKSGKKQVIELEGGTFTLNDEYEVIVQGSSCTWRVDMKKATQVEEVKRGGTRNGSLMCNGWDIHHPNMPIPDTIILESAHGV</sequence>
<dbReference type="WBParaSite" id="TREG1_92610.2">
    <property type="protein sequence ID" value="TREG1_92610.2"/>
    <property type="gene ID" value="TREG1_92610"/>
</dbReference>
<organism evidence="1 2">
    <name type="scientific">Trichobilharzia regenti</name>
    <name type="common">Nasal bird schistosome</name>
    <dbReference type="NCBI Taxonomy" id="157069"/>
    <lineage>
        <taxon>Eukaryota</taxon>
        <taxon>Metazoa</taxon>
        <taxon>Spiralia</taxon>
        <taxon>Lophotrochozoa</taxon>
        <taxon>Platyhelminthes</taxon>
        <taxon>Trematoda</taxon>
        <taxon>Digenea</taxon>
        <taxon>Strigeidida</taxon>
        <taxon>Schistosomatoidea</taxon>
        <taxon>Schistosomatidae</taxon>
        <taxon>Trichobilharzia</taxon>
    </lineage>
</organism>
<reference evidence="1" key="1">
    <citation type="submission" date="2022-06" db="EMBL/GenBank/DDBJ databases">
        <authorList>
            <person name="Berger JAMES D."/>
            <person name="Berger JAMES D."/>
        </authorList>
    </citation>
    <scope>NUCLEOTIDE SEQUENCE [LARGE SCALE GENOMIC DNA]</scope>
</reference>
<accession>A0AA85KJJ9</accession>
<name>A0AA85KJJ9_TRIRE</name>
<dbReference type="AlphaFoldDB" id="A0AA85KJJ9"/>